<dbReference type="GO" id="GO:0004040">
    <property type="term" value="F:amidase activity"/>
    <property type="evidence" value="ECO:0007669"/>
    <property type="project" value="InterPro"/>
</dbReference>
<name>S5ZGR5_GEOG3</name>
<dbReference type="EMBL" id="CP006254">
    <property type="protein sequence ID" value="AGT33510.1"/>
    <property type="molecule type" value="Genomic_DNA"/>
</dbReference>
<feature type="chain" id="PRO_5004545296" evidence="1">
    <location>
        <begin position="24"/>
        <end position="629"/>
    </location>
</feature>
<reference evidence="3 4" key="1">
    <citation type="journal article" date="2014" name="Genome Announc.">
        <title>Complete Genome Sequence of the Thermophilic Polychlorinated Biphenyl Degrader Geobacillus sp. Strain JF8 (NBRC 109937).</title>
        <authorList>
            <person name="Shintani M."/>
            <person name="Ohtsubo Y."/>
            <person name="Fukuda K."/>
            <person name="Hosoyama A."/>
            <person name="Ohji S."/>
            <person name="Yamazoe A."/>
            <person name="Fujita N."/>
            <person name="Nagata Y."/>
            <person name="Tsuda M."/>
            <person name="Hatta T."/>
            <person name="Kimbara K."/>
        </authorList>
    </citation>
    <scope>NUCLEOTIDE SEQUENCE [LARGE SCALE GENOMIC DNA]</scope>
    <source>
        <strain evidence="3 4">JF8</strain>
    </source>
</reference>
<dbReference type="SMART" id="SM00047">
    <property type="entry name" value="LYZ2"/>
    <property type="match status" value="1"/>
</dbReference>
<feature type="domain" description="SLH" evidence="2">
    <location>
        <begin position="82"/>
        <end position="141"/>
    </location>
</feature>
<evidence type="ECO:0000313" key="3">
    <source>
        <dbReference type="EMBL" id="AGT33510.1"/>
    </source>
</evidence>
<dbReference type="OrthoDB" id="9816557at2"/>
<dbReference type="RefSeq" id="WP_020961295.1">
    <property type="nucleotide sequence ID" value="NC_022080.4"/>
</dbReference>
<dbReference type="Pfam" id="PF01832">
    <property type="entry name" value="Glucosaminidase"/>
    <property type="match status" value="1"/>
</dbReference>
<dbReference type="InterPro" id="IPR002901">
    <property type="entry name" value="MGlyc_endo_b_GlcNAc-like_dom"/>
</dbReference>
<dbReference type="PROSITE" id="PS51272">
    <property type="entry name" value="SLH"/>
    <property type="match status" value="3"/>
</dbReference>
<dbReference type="Pfam" id="PF00395">
    <property type="entry name" value="SLH"/>
    <property type="match status" value="2"/>
</dbReference>
<organism evidence="3 4">
    <name type="scientific">Geobacillus genomosp. 3</name>
    <dbReference type="NCBI Taxonomy" id="1921421"/>
    <lineage>
        <taxon>Bacteria</taxon>
        <taxon>Bacillati</taxon>
        <taxon>Bacillota</taxon>
        <taxon>Bacilli</taxon>
        <taxon>Bacillales</taxon>
        <taxon>Anoxybacillaceae</taxon>
        <taxon>Geobacillus</taxon>
    </lineage>
</organism>
<feature type="domain" description="SLH" evidence="2">
    <location>
        <begin position="18"/>
        <end position="81"/>
    </location>
</feature>
<evidence type="ECO:0000256" key="1">
    <source>
        <dbReference type="SAM" id="SignalP"/>
    </source>
</evidence>
<dbReference type="InterPro" id="IPR001119">
    <property type="entry name" value="SLH_dom"/>
</dbReference>
<evidence type="ECO:0000259" key="2">
    <source>
        <dbReference type="PROSITE" id="PS51272"/>
    </source>
</evidence>
<sequence length="629" mass="69259">MRFVASFVLLFSLLFVNSSVSFADDITGIALEEEMRAMVSQGVVQGYPDGRYRPNEQVTRGQFATFVARALQLPEAKGTVAFSDVSPSSKLADGIYKASAAGLVEGYHDGSFGINDPITREQMALMIDRVFGYLGIPTQPASLASFTDVSELSSVAKLAIAHNVYYNIIRGIPNEDGVSFRFDPKAEATRAHAAAFLYRLLDVWAEQMPEMAYQIGVIEKGELIVWPKRYATFDQAEAALTNPSSQVIVQGTKIVKMASGHAIAQPAPGKSTTTVYNAGFSASLTYVAPNTEMKYLEADEEKVKVQIADTVGYVKQTDVLLVPTALLQGRSYYKVENGTLVHVIYNTTSNTYASYVYGKAPSFMQEGQKYYSWNGDVFYNGSGQLVGTAYQYFNVLPLRTKTNYTADELNRFVAAYRAASPLKELGAAFKQAEEKYQVNALYLLAHAILESNWGLSELAQTKNNLFGIKAYDSDPLRSADSFASFAECIDYMAKTIVAGQYANPGDWRYNGAVLGDKSVGFNIRYASDPYWGQKIAGWMYRADKFLGGKDFGQYMVMATNTDSVNVRLQPAVVPPVWYEYKQANTPVAVIGKTPKQPDGYEWYEIVPDLPATGSAYIRSDLLSPLPVAK</sequence>
<keyword evidence="4" id="KW-1185">Reference proteome</keyword>
<dbReference type="KEGG" id="gjf:M493_16480"/>
<keyword evidence="1" id="KW-0732">Signal</keyword>
<dbReference type="PANTHER" id="PTHR43308">
    <property type="entry name" value="OUTER MEMBRANE PROTEIN ALPHA-RELATED"/>
    <property type="match status" value="1"/>
</dbReference>
<accession>S5ZGR5</accession>
<dbReference type="AlphaFoldDB" id="S5ZGR5"/>
<dbReference type="HOGENOM" id="CLU_447356_0_0_9"/>
<protein>
    <submittedName>
        <fullName evidence="3">S-layer protein</fullName>
    </submittedName>
</protein>
<proteinExistence type="predicted"/>
<dbReference type="PANTHER" id="PTHR43308:SF5">
    <property type="entry name" value="S-LAYER PROTEIN _ PEPTIDOGLYCAN ENDO-BETA-N-ACETYLGLUCOSAMINIDASE"/>
    <property type="match status" value="1"/>
</dbReference>
<evidence type="ECO:0000313" key="4">
    <source>
        <dbReference type="Proteomes" id="UP000015500"/>
    </source>
</evidence>
<dbReference type="Proteomes" id="UP000015500">
    <property type="component" value="Chromosome"/>
</dbReference>
<gene>
    <name evidence="3" type="ORF">M493_16480</name>
</gene>
<dbReference type="Gene3D" id="1.10.530.10">
    <property type="match status" value="1"/>
</dbReference>
<dbReference type="PATRIC" id="fig|1345697.3.peg.3243"/>
<dbReference type="STRING" id="1921421.M493_16480"/>
<dbReference type="InterPro" id="IPR051465">
    <property type="entry name" value="Cell_Envelope_Struct_Comp"/>
</dbReference>
<feature type="signal peptide" evidence="1">
    <location>
        <begin position="1"/>
        <end position="23"/>
    </location>
</feature>
<feature type="domain" description="SLH" evidence="2">
    <location>
        <begin position="143"/>
        <end position="211"/>
    </location>
</feature>